<dbReference type="SUPFAM" id="SSF54637">
    <property type="entry name" value="Thioesterase/thiol ester dehydrase-isomerase"/>
    <property type="match status" value="1"/>
</dbReference>
<dbReference type="InterPro" id="IPR039375">
    <property type="entry name" value="NodN-like"/>
</dbReference>
<evidence type="ECO:0000313" key="3">
    <source>
        <dbReference type="EMBL" id="UPT20497.1"/>
    </source>
</evidence>
<accession>A0ABY4KYJ0</accession>
<evidence type="ECO:0000256" key="1">
    <source>
        <dbReference type="ARBA" id="ARBA00005254"/>
    </source>
</evidence>
<dbReference type="EMBL" id="CP051627">
    <property type="protein sequence ID" value="UPT20497.1"/>
    <property type="molecule type" value="Genomic_DNA"/>
</dbReference>
<name>A0ABY4KYJ0_THEAE</name>
<dbReference type="InterPro" id="IPR002539">
    <property type="entry name" value="MaoC-like_dom"/>
</dbReference>
<reference evidence="3 4" key="1">
    <citation type="submission" date="2020-04" db="EMBL/GenBank/DDBJ databases">
        <title>Thermobifida alba genome sequencing and assembly.</title>
        <authorList>
            <person name="Luzics S."/>
            <person name="Horvath B."/>
            <person name="Nagy I."/>
            <person name="Toth A."/>
            <person name="Nagy I."/>
            <person name="Kukolya J."/>
        </authorList>
    </citation>
    <scope>NUCLEOTIDE SEQUENCE [LARGE SCALE GENOMIC DNA]</scope>
    <source>
        <strain evidence="3 4">DSM 43795</strain>
    </source>
</reference>
<feature type="domain" description="MaoC-like" evidence="2">
    <location>
        <begin position="14"/>
        <end position="131"/>
    </location>
</feature>
<dbReference type="Pfam" id="PF01575">
    <property type="entry name" value="MaoC_dehydratas"/>
    <property type="match status" value="1"/>
</dbReference>
<dbReference type="PANTHER" id="PTHR42993:SF1">
    <property type="entry name" value="MAOC-LIKE DEHYDRATASE DOMAIN-CONTAINING PROTEIN"/>
    <property type="match status" value="1"/>
</dbReference>
<sequence length="153" mass="16492">MTVFADAAELLAAQGRELGVGPWITIDQDRIDLFAEATGDRQWIHVDPERAAQGPFGATVAHGYLTLSLLASMLGELLRVPTAAMAVNYGLDRVRFPAPVLCGSRVRARAGIHQTSRVGEAVQVAVDLVVEVEGTDKPACVARMLARYYFRAA</sequence>
<organism evidence="3 4">
    <name type="scientific">Thermobifida alba</name>
    <name type="common">Thermomonospora alba</name>
    <dbReference type="NCBI Taxonomy" id="53522"/>
    <lineage>
        <taxon>Bacteria</taxon>
        <taxon>Bacillati</taxon>
        <taxon>Actinomycetota</taxon>
        <taxon>Actinomycetes</taxon>
        <taxon>Streptosporangiales</taxon>
        <taxon>Nocardiopsidaceae</taxon>
        <taxon>Thermobifida</taxon>
    </lineage>
</organism>
<comment type="similarity">
    <text evidence="1">Belongs to the enoyl-CoA hydratase/isomerase family.</text>
</comment>
<dbReference type="Gene3D" id="3.10.129.10">
    <property type="entry name" value="Hotdog Thioesterase"/>
    <property type="match status" value="1"/>
</dbReference>
<evidence type="ECO:0000313" key="4">
    <source>
        <dbReference type="Proteomes" id="UP000832041"/>
    </source>
</evidence>
<dbReference type="Proteomes" id="UP000832041">
    <property type="component" value="Chromosome"/>
</dbReference>
<keyword evidence="4" id="KW-1185">Reference proteome</keyword>
<evidence type="ECO:0000259" key="2">
    <source>
        <dbReference type="Pfam" id="PF01575"/>
    </source>
</evidence>
<proteinExistence type="inferred from homology"/>
<dbReference type="InterPro" id="IPR029069">
    <property type="entry name" value="HotDog_dom_sf"/>
</dbReference>
<protein>
    <submittedName>
        <fullName evidence="3">MaoC family dehydratase</fullName>
    </submittedName>
</protein>
<dbReference type="PANTHER" id="PTHR42993">
    <property type="entry name" value="MAOC-LIKE DEHYDRATASE DOMAIN-CONTAINING PROTEIN"/>
    <property type="match status" value="1"/>
</dbReference>
<gene>
    <name evidence="3" type="ORF">FOF52_05515</name>
</gene>
<dbReference type="RefSeq" id="WP_248592754.1">
    <property type="nucleotide sequence ID" value="NZ_BAABEB010000012.1"/>
</dbReference>
<dbReference type="CDD" id="cd03450">
    <property type="entry name" value="NodN"/>
    <property type="match status" value="1"/>
</dbReference>